<evidence type="ECO:0000256" key="8">
    <source>
        <dbReference type="ARBA" id="ARBA00035585"/>
    </source>
</evidence>
<feature type="binding site" evidence="10">
    <location>
        <position position="72"/>
    </location>
    <ligand>
        <name>Na(+)</name>
        <dbReference type="ChEBI" id="CHEBI:29101"/>
        <note>structural</note>
    </ligand>
</feature>
<evidence type="ECO:0000256" key="5">
    <source>
        <dbReference type="ARBA" id="ARBA00023136"/>
    </source>
</evidence>
<dbReference type="RefSeq" id="WP_103660554.1">
    <property type="nucleotide sequence ID" value="NZ_ML136873.1"/>
</dbReference>
<protein>
    <recommendedName>
        <fullName evidence="10">Fluoride-specific ion channel FluC</fullName>
    </recommendedName>
</protein>
<evidence type="ECO:0000256" key="4">
    <source>
        <dbReference type="ARBA" id="ARBA00022989"/>
    </source>
</evidence>
<accession>A0A437SX73</accession>
<dbReference type="InterPro" id="IPR003691">
    <property type="entry name" value="FluC"/>
</dbReference>
<evidence type="ECO:0000256" key="2">
    <source>
        <dbReference type="ARBA" id="ARBA00022475"/>
    </source>
</evidence>
<evidence type="ECO:0000313" key="12">
    <source>
        <dbReference type="Proteomes" id="UP000288291"/>
    </source>
</evidence>
<dbReference type="PANTHER" id="PTHR28259:SF1">
    <property type="entry name" value="FLUORIDE EXPORT PROTEIN 1-RELATED"/>
    <property type="match status" value="1"/>
</dbReference>
<keyword evidence="3 10" id="KW-0812">Transmembrane</keyword>
<feature type="transmembrane region" description="Helical" evidence="10">
    <location>
        <begin position="97"/>
        <end position="118"/>
    </location>
</feature>
<dbReference type="GO" id="GO:0140114">
    <property type="term" value="P:cellular detoxification of fluoride"/>
    <property type="evidence" value="ECO:0007669"/>
    <property type="project" value="UniProtKB-UniRule"/>
</dbReference>
<evidence type="ECO:0000256" key="3">
    <source>
        <dbReference type="ARBA" id="ARBA00022692"/>
    </source>
</evidence>
<sequence>MSDKVKNYLSVGFFAFFGGALRCYLNNIWAQSGTFFANVTGCFLLAFLTYFFLEYREGRDWLATGLSTGFVGAYTTLSSFKLDTLKQLLEASYLPAVTYFLSSIVFGLLFAALGMLVGKKVGQFFTRKA</sequence>
<feature type="transmembrane region" description="Helical" evidence="10">
    <location>
        <begin position="7"/>
        <end position="29"/>
    </location>
</feature>
<proteinExistence type="inferred from homology"/>
<name>A0A437SX73_9LACO</name>
<keyword evidence="6 10" id="KW-0407">Ion channel</keyword>
<feature type="transmembrane region" description="Helical" evidence="10">
    <location>
        <begin position="60"/>
        <end position="77"/>
    </location>
</feature>
<evidence type="ECO:0000256" key="9">
    <source>
        <dbReference type="ARBA" id="ARBA00049940"/>
    </source>
</evidence>
<evidence type="ECO:0000313" key="11">
    <source>
        <dbReference type="EMBL" id="RVU71521.1"/>
    </source>
</evidence>
<gene>
    <name evidence="10" type="primary">fluC</name>
    <name evidence="10" type="synonym">crcB</name>
    <name evidence="11" type="ORF">EJK17_02130</name>
</gene>
<keyword evidence="12" id="KW-1185">Reference proteome</keyword>
<dbReference type="EMBL" id="RXIA01000004">
    <property type="protein sequence ID" value="RVU71521.1"/>
    <property type="molecule type" value="Genomic_DNA"/>
</dbReference>
<keyword evidence="4 10" id="KW-1133">Transmembrane helix</keyword>
<dbReference type="HAMAP" id="MF_00454">
    <property type="entry name" value="FluC"/>
    <property type="match status" value="1"/>
</dbReference>
<keyword evidence="2 10" id="KW-1003">Cell membrane</keyword>
<evidence type="ECO:0000256" key="10">
    <source>
        <dbReference type="HAMAP-Rule" id="MF_00454"/>
    </source>
</evidence>
<keyword evidence="10" id="KW-0406">Ion transport</keyword>
<comment type="caution">
    <text evidence="11">The sequence shown here is derived from an EMBL/GenBank/DDBJ whole genome shotgun (WGS) entry which is preliminary data.</text>
</comment>
<comment type="catalytic activity">
    <reaction evidence="8">
        <text>fluoride(in) = fluoride(out)</text>
        <dbReference type="Rhea" id="RHEA:76159"/>
        <dbReference type="ChEBI" id="CHEBI:17051"/>
    </reaction>
    <physiologicalReaction direction="left-to-right" evidence="8">
        <dbReference type="Rhea" id="RHEA:76160"/>
    </physiologicalReaction>
</comment>
<evidence type="ECO:0000256" key="7">
    <source>
        <dbReference type="ARBA" id="ARBA00035120"/>
    </source>
</evidence>
<dbReference type="Pfam" id="PF02537">
    <property type="entry name" value="CRCB"/>
    <property type="match status" value="1"/>
</dbReference>
<comment type="activity regulation">
    <text evidence="10">Na(+) is not transported, but it plays an essential structural role and its presence is essential for fluoride channel function.</text>
</comment>
<keyword evidence="10" id="KW-0479">Metal-binding</keyword>
<comment type="function">
    <text evidence="9 10">Fluoride-specific ion channel. Important for reducing fluoride concentration in the cell, thus reducing its toxicity.</text>
</comment>
<organism evidence="11 12">
    <name type="scientific">Lactobacillus xujianguonis</name>
    <dbReference type="NCBI Taxonomy" id="2495899"/>
    <lineage>
        <taxon>Bacteria</taxon>
        <taxon>Bacillati</taxon>
        <taxon>Bacillota</taxon>
        <taxon>Bacilli</taxon>
        <taxon>Lactobacillales</taxon>
        <taxon>Lactobacillaceae</taxon>
        <taxon>Lactobacillus</taxon>
    </lineage>
</organism>
<feature type="transmembrane region" description="Helical" evidence="10">
    <location>
        <begin position="35"/>
        <end position="53"/>
    </location>
</feature>
<evidence type="ECO:0000256" key="1">
    <source>
        <dbReference type="ARBA" id="ARBA00004651"/>
    </source>
</evidence>
<keyword evidence="10" id="KW-0813">Transport</keyword>
<dbReference type="AlphaFoldDB" id="A0A437SX73"/>
<dbReference type="GO" id="GO:0005886">
    <property type="term" value="C:plasma membrane"/>
    <property type="evidence" value="ECO:0007669"/>
    <property type="project" value="UniProtKB-SubCell"/>
</dbReference>
<keyword evidence="5 10" id="KW-0472">Membrane</keyword>
<dbReference type="Proteomes" id="UP000288291">
    <property type="component" value="Unassembled WGS sequence"/>
</dbReference>
<dbReference type="GO" id="GO:0046872">
    <property type="term" value="F:metal ion binding"/>
    <property type="evidence" value="ECO:0007669"/>
    <property type="project" value="UniProtKB-KW"/>
</dbReference>
<dbReference type="PANTHER" id="PTHR28259">
    <property type="entry name" value="FLUORIDE EXPORT PROTEIN 1-RELATED"/>
    <property type="match status" value="1"/>
</dbReference>
<feature type="binding site" evidence="10">
    <location>
        <position position="75"/>
    </location>
    <ligand>
        <name>Na(+)</name>
        <dbReference type="ChEBI" id="CHEBI:29101"/>
        <note>structural</note>
    </ligand>
</feature>
<comment type="similarity">
    <text evidence="7 10">Belongs to the fluoride channel Fluc/FEX (TC 1.A.43) family.</text>
</comment>
<reference evidence="11 12" key="1">
    <citation type="submission" date="2018-12" db="EMBL/GenBank/DDBJ databases">
        <authorList>
            <person name="Meng J."/>
        </authorList>
    </citation>
    <scope>NUCLEOTIDE SEQUENCE [LARGE SCALE GENOMIC DNA]</scope>
    <source>
        <strain evidence="11 12">HT111-2</strain>
    </source>
</reference>
<evidence type="ECO:0000256" key="6">
    <source>
        <dbReference type="ARBA" id="ARBA00023303"/>
    </source>
</evidence>
<dbReference type="GO" id="GO:0062054">
    <property type="term" value="F:fluoride channel activity"/>
    <property type="evidence" value="ECO:0007669"/>
    <property type="project" value="UniProtKB-UniRule"/>
</dbReference>
<keyword evidence="10" id="KW-0915">Sodium</keyword>
<comment type="subcellular location">
    <subcellularLocation>
        <location evidence="1 10">Cell membrane</location>
        <topology evidence="1 10">Multi-pass membrane protein</topology>
    </subcellularLocation>
</comment>